<organism evidence="2 3">
    <name type="scientific">Ficus carica</name>
    <name type="common">Common fig</name>
    <dbReference type="NCBI Taxonomy" id="3494"/>
    <lineage>
        <taxon>Eukaryota</taxon>
        <taxon>Viridiplantae</taxon>
        <taxon>Streptophyta</taxon>
        <taxon>Embryophyta</taxon>
        <taxon>Tracheophyta</taxon>
        <taxon>Spermatophyta</taxon>
        <taxon>Magnoliopsida</taxon>
        <taxon>eudicotyledons</taxon>
        <taxon>Gunneridae</taxon>
        <taxon>Pentapetalae</taxon>
        <taxon>rosids</taxon>
        <taxon>fabids</taxon>
        <taxon>Rosales</taxon>
        <taxon>Moraceae</taxon>
        <taxon>Ficeae</taxon>
        <taxon>Ficus</taxon>
    </lineage>
</organism>
<dbReference type="Proteomes" id="UP001187192">
    <property type="component" value="Unassembled WGS sequence"/>
</dbReference>
<evidence type="ECO:0000256" key="1">
    <source>
        <dbReference type="SAM" id="MobiDB-lite"/>
    </source>
</evidence>
<reference evidence="2" key="1">
    <citation type="submission" date="2023-07" db="EMBL/GenBank/DDBJ databases">
        <title>draft genome sequence of fig (Ficus carica).</title>
        <authorList>
            <person name="Takahashi T."/>
            <person name="Nishimura K."/>
        </authorList>
    </citation>
    <scope>NUCLEOTIDE SEQUENCE</scope>
</reference>
<evidence type="ECO:0000313" key="2">
    <source>
        <dbReference type="EMBL" id="GMN65138.1"/>
    </source>
</evidence>
<sequence length="135" mass="14213">MTRKVNGSNSGHPKLTRKKTGRVRVGPVSAASSSLCLLRFCPLPPLQPSTIVPHGHALTSQLLQASETNLPVGTSESALPNLPLALCSLPSALALCLTRSRPHLLQASDLPLHLPLRIGTSDSESTIITASPQFP</sequence>
<accession>A0AA88E046</accession>
<dbReference type="EMBL" id="BTGU01000214">
    <property type="protein sequence ID" value="GMN65138.1"/>
    <property type="molecule type" value="Genomic_DNA"/>
</dbReference>
<feature type="compositionally biased region" description="Polar residues" evidence="1">
    <location>
        <begin position="1"/>
        <end position="11"/>
    </location>
</feature>
<proteinExistence type="predicted"/>
<comment type="caution">
    <text evidence="2">The sequence shown here is derived from an EMBL/GenBank/DDBJ whole genome shotgun (WGS) entry which is preliminary data.</text>
</comment>
<name>A0AA88E046_FICCA</name>
<keyword evidence="3" id="KW-1185">Reference proteome</keyword>
<dbReference type="AlphaFoldDB" id="A0AA88E046"/>
<protein>
    <submittedName>
        <fullName evidence="2">Uncharacterized protein</fullName>
    </submittedName>
</protein>
<feature type="region of interest" description="Disordered" evidence="1">
    <location>
        <begin position="1"/>
        <end position="24"/>
    </location>
</feature>
<evidence type="ECO:0000313" key="3">
    <source>
        <dbReference type="Proteomes" id="UP001187192"/>
    </source>
</evidence>
<gene>
    <name evidence="2" type="ORF">TIFTF001_034210</name>
</gene>